<dbReference type="EMBL" id="JANSHE010001570">
    <property type="protein sequence ID" value="KAJ3002049.1"/>
    <property type="molecule type" value="Genomic_DNA"/>
</dbReference>
<evidence type="ECO:0000313" key="1">
    <source>
        <dbReference type="EMBL" id="KAJ3002049.1"/>
    </source>
</evidence>
<dbReference type="Proteomes" id="UP001144978">
    <property type="component" value="Unassembled WGS sequence"/>
</dbReference>
<proteinExistence type="predicted"/>
<keyword evidence="2" id="KW-1185">Reference proteome</keyword>
<organism evidence="1 2">
    <name type="scientific">Trametes sanguinea</name>
    <dbReference type="NCBI Taxonomy" id="158606"/>
    <lineage>
        <taxon>Eukaryota</taxon>
        <taxon>Fungi</taxon>
        <taxon>Dikarya</taxon>
        <taxon>Basidiomycota</taxon>
        <taxon>Agaricomycotina</taxon>
        <taxon>Agaricomycetes</taxon>
        <taxon>Polyporales</taxon>
        <taxon>Polyporaceae</taxon>
        <taxon>Trametes</taxon>
    </lineage>
</organism>
<reference evidence="1" key="1">
    <citation type="submission" date="2022-08" db="EMBL/GenBank/DDBJ databases">
        <title>Genome Sequence of Pycnoporus sanguineus.</title>
        <authorList>
            <person name="Buettner E."/>
        </authorList>
    </citation>
    <scope>NUCLEOTIDE SEQUENCE</scope>
    <source>
        <strain evidence="1">CG-C14</strain>
    </source>
</reference>
<sequence length="240" mass="26657">MLDFADEQPPSPSLEDLLEEDGEQIALVITEDGGVPRICAYSQIHDPELSIPAIYLSACDELPKMAEVFFTRTNPESEPISPASASPSTSREPRTLREDTPRTPSNPANARAAPPSEDTTRATFAQSAAAQPAATTESRYSQLLHDPNNTFAFTYSSNGTTYVVSPRRIPTNDLLWKSDVRCQRRPKHFTQRAQTKRLRRVGCTQGPGSIKRRGSERGKTYSTGEKRRRDYQNMNGAALR</sequence>
<name>A0ACC1PVW0_9APHY</name>
<comment type="caution">
    <text evidence="1">The sequence shown here is derived from an EMBL/GenBank/DDBJ whole genome shotgun (WGS) entry which is preliminary data.</text>
</comment>
<evidence type="ECO:0000313" key="2">
    <source>
        <dbReference type="Proteomes" id="UP001144978"/>
    </source>
</evidence>
<protein>
    <submittedName>
        <fullName evidence="1">Uncharacterized protein</fullName>
    </submittedName>
</protein>
<gene>
    <name evidence="1" type="ORF">NUW54_g6058</name>
</gene>
<accession>A0ACC1PVW0</accession>